<proteinExistence type="predicted"/>
<keyword evidence="1" id="KW-0812">Transmembrane</keyword>
<gene>
    <name evidence="2" type="ORF">OK345_06655</name>
</gene>
<protein>
    <submittedName>
        <fullName evidence="2">Uncharacterized protein</fullName>
    </submittedName>
</protein>
<evidence type="ECO:0000256" key="1">
    <source>
        <dbReference type="SAM" id="Phobius"/>
    </source>
</evidence>
<comment type="caution">
    <text evidence="2">The sequence shown here is derived from an EMBL/GenBank/DDBJ whole genome shotgun (WGS) entry which is preliminary data.</text>
</comment>
<evidence type="ECO:0000313" key="3">
    <source>
        <dbReference type="Proteomes" id="UP001209922"/>
    </source>
</evidence>
<name>A0ABT3JUL5_9XANT</name>
<reference evidence="2 3" key="1">
    <citation type="submission" date="2022-10" db="EMBL/GenBank/DDBJ databases">
        <title>Xanthomonas sp. H13-6.</title>
        <authorList>
            <person name="Liu X."/>
            <person name="Deng Z."/>
            <person name="Jiang Y."/>
            <person name="Yu T."/>
            <person name="Ai J."/>
        </authorList>
    </citation>
    <scope>NUCLEOTIDE SEQUENCE [LARGE SCALE GENOMIC DNA]</scope>
    <source>
        <strain evidence="2 3">H13-6</strain>
    </source>
</reference>
<dbReference type="RefSeq" id="WP_265127136.1">
    <property type="nucleotide sequence ID" value="NZ_JAPCHY010000004.1"/>
</dbReference>
<feature type="transmembrane region" description="Helical" evidence="1">
    <location>
        <begin position="7"/>
        <end position="28"/>
    </location>
</feature>
<feature type="transmembrane region" description="Helical" evidence="1">
    <location>
        <begin position="59"/>
        <end position="78"/>
    </location>
</feature>
<keyword evidence="1" id="KW-0472">Membrane</keyword>
<organism evidence="2 3">
    <name type="scientific">Xanthomonas chitinilytica</name>
    <dbReference type="NCBI Taxonomy" id="2989819"/>
    <lineage>
        <taxon>Bacteria</taxon>
        <taxon>Pseudomonadati</taxon>
        <taxon>Pseudomonadota</taxon>
        <taxon>Gammaproteobacteria</taxon>
        <taxon>Lysobacterales</taxon>
        <taxon>Lysobacteraceae</taxon>
        <taxon>Xanthomonas</taxon>
    </lineage>
</organism>
<feature type="transmembrane region" description="Helical" evidence="1">
    <location>
        <begin position="85"/>
        <end position="104"/>
    </location>
</feature>
<dbReference type="EMBL" id="JAPCHY010000004">
    <property type="protein sequence ID" value="MCW4472179.1"/>
    <property type="molecule type" value="Genomic_DNA"/>
</dbReference>
<dbReference type="Proteomes" id="UP001209922">
    <property type="component" value="Unassembled WGS sequence"/>
</dbReference>
<evidence type="ECO:0000313" key="2">
    <source>
        <dbReference type="EMBL" id="MCW4472179.1"/>
    </source>
</evidence>
<feature type="transmembrane region" description="Helical" evidence="1">
    <location>
        <begin position="110"/>
        <end position="130"/>
    </location>
</feature>
<keyword evidence="1" id="KW-1133">Transmembrane helix</keyword>
<keyword evidence="3" id="KW-1185">Reference proteome</keyword>
<sequence length="144" mass="14855">MKSILKLVLGIVAGLVVGGIVNMALIMASGHVIPPPPGADMTTAEGIRAALPELAPRHFLFPFLAHALGTLAGAYVAAKIASGHRLAAAMVVAAFFFAGGIMAARMIPAPTWFVVLDIAMAYFPFGWAGYRLARPRSAATAGIA</sequence>
<accession>A0ABT3JUL5</accession>